<organism evidence="2 3">
    <name type="scientific">Portunus trituberculatus</name>
    <name type="common">Swimming crab</name>
    <name type="synonym">Neptunus trituberculatus</name>
    <dbReference type="NCBI Taxonomy" id="210409"/>
    <lineage>
        <taxon>Eukaryota</taxon>
        <taxon>Metazoa</taxon>
        <taxon>Ecdysozoa</taxon>
        <taxon>Arthropoda</taxon>
        <taxon>Crustacea</taxon>
        <taxon>Multicrustacea</taxon>
        <taxon>Malacostraca</taxon>
        <taxon>Eumalacostraca</taxon>
        <taxon>Eucarida</taxon>
        <taxon>Decapoda</taxon>
        <taxon>Pleocyemata</taxon>
        <taxon>Brachyura</taxon>
        <taxon>Eubrachyura</taxon>
        <taxon>Portunoidea</taxon>
        <taxon>Portunidae</taxon>
        <taxon>Portuninae</taxon>
        <taxon>Portunus</taxon>
    </lineage>
</organism>
<keyword evidence="1" id="KW-0732">Signal</keyword>
<proteinExistence type="predicted"/>
<dbReference type="Proteomes" id="UP000324222">
    <property type="component" value="Unassembled WGS sequence"/>
</dbReference>
<accession>A0A5B7I166</accession>
<dbReference type="AlphaFoldDB" id="A0A5B7I166"/>
<sequence length="85" mass="8692">MIVLVLWWRKLCSDGALVSEGCGDRDGGVDMVRVVARGMELMVVEAVCGSNSRCSGGGGGGGVVTAAAGSRNMRDVISDSCEAKL</sequence>
<reference evidence="2 3" key="1">
    <citation type="submission" date="2019-05" db="EMBL/GenBank/DDBJ databases">
        <title>Another draft genome of Portunus trituberculatus and its Hox gene families provides insights of decapod evolution.</title>
        <authorList>
            <person name="Jeong J.-H."/>
            <person name="Song I."/>
            <person name="Kim S."/>
            <person name="Choi T."/>
            <person name="Kim D."/>
            <person name="Ryu S."/>
            <person name="Kim W."/>
        </authorList>
    </citation>
    <scope>NUCLEOTIDE SEQUENCE [LARGE SCALE GENOMIC DNA]</scope>
    <source>
        <tissue evidence="2">Muscle</tissue>
    </source>
</reference>
<comment type="caution">
    <text evidence="2">The sequence shown here is derived from an EMBL/GenBank/DDBJ whole genome shotgun (WGS) entry which is preliminary data.</text>
</comment>
<feature type="signal peptide" evidence="1">
    <location>
        <begin position="1"/>
        <end position="15"/>
    </location>
</feature>
<name>A0A5B7I166_PORTR</name>
<keyword evidence="3" id="KW-1185">Reference proteome</keyword>
<dbReference type="EMBL" id="VSRR010042339">
    <property type="protein sequence ID" value="MPC75993.1"/>
    <property type="molecule type" value="Genomic_DNA"/>
</dbReference>
<feature type="chain" id="PRO_5022857777" evidence="1">
    <location>
        <begin position="16"/>
        <end position="85"/>
    </location>
</feature>
<protein>
    <submittedName>
        <fullName evidence="2">Uncharacterized protein</fullName>
    </submittedName>
</protein>
<gene>
    <name evidence="2" type="ORF">E2C01_070394</name>
</gene>
<evidence type="ECO:0000313" key="3">
    <source>
        <dbReference type="Proteomes" id="UP000324222"/>
    </source>
</evidence>
<evidence type="ECO:0000256" key="1">
    <source>
        <dbReference type="SAM" id="SignalP"/>
    </source>
</evidence>
<evidence type="ECO:0000313" key="2">
    <source>
        <dbReference type="EMBL" id="MPC75993.1"/>
    </source>
</evidence>